<sequence>MNSNFNLMTSSITAHTPLLVIQLTIAKLIYSLGSIYTSSDKVYIFSKVLNSRKYSLKTTVSCIFHIGLQMKTCGLIVQSVAHRSGDVRGEDLSHGNIFIPLTILWMGIERLISIMFPLFYRVRVDGKPLRYFSAFLSGIVVLIIFIFALLRAYNINNPTILHCGRQLTYGKSIAAFIYSVNICCTTASTLLSALAYVKAKTMIRKKSRQKVIQLDVIRFYLLISLLSTLLICIPSGKSMYMAYGGEVHVAISRSLDWLQTFNSGIDFFVYILSNKEIRQRGLYLLQKSKSIKKRVRIACGQNSPQPLFVSKTTTQFPVSS</sequence>
<feature type="transmembrane region" description="Helical" evidence="1">
    <location>
        <begin position="97"/>
        <end position="119"/>
    </location>
</feature>
<proteinExistence type="predicted"/>
<feature type="transmembrane region" description="Helical" evidence="1">
    <location>
        <begin position="131"/>
        <end position="153"/>
    </location>
</feature>
<feature type="transmembrane region" description="Helical" evidence="1">
    <location>
        <begin position="173"/>
        <end position="197"/>
    </location>
</feature>
<reference evidence="3" key="2">
    <citation type="journal article" date="2016" name="Sci. Rep.">
        <title>Dictyocaulus viviparus genome, variome and transcriptome elucidate lungworm biology and support future intervention.</title>
        <authorList>
            <person name="McNulty S.N."/>
            <person name="Strube C."/>
            <person name="Rosa B.A."/>
            <person name="Martin J.C."/>
            <person name="Tyagi R."/>
            <person name="Choi Y.J."/>
            <person name="Wang Q."/>
            <person name="Hallsworth Pepin K."/>
            <person name="Zhang X."/>
            <person name="Ozersky P."/>
            <person name="Wilson R.K."/>
            <person name="Sternberg P.W."/>
            <person name="Gasser R.B."/>
            <person name="Mitreva M."/>
        </authorList>
    </citation>
    <scope>NUCLEOTIDE SEQUENCE [LARGE SCALE GENOMIC DNA]</scope>
    <source>
        <strain evidence="3">HannoverDv2000</strain>
    </source>
</reference>
<feature type="transmembrane region" description="Helical" evidence="1">
    <location>
        <begin position="12"/>
        <end position="33"/>
    </location>
</feature>
<dbReference type="Gene3D" id="1.20.1070.10">
    <property type="entry name" value="Rhodopsin 7-helix transmembrane proteins"/>
    <property type="match status" value="1"/>
</dbReference>
<organism evidence="2 3">
    <name type="scientific">Dictyocaulus viviparus</name>
    <name type="common">Bovine lungworm</name>
    <dbReference type="NCBI Taxonomy" id="29172"/>
    <lineage>
        <taxon>Eukaryota</taxon>
        <taxon>Metazoa</taxon>
        <taxon>Ecdysozoa</taxon>
        <taxon>Nematoda</taxon>
        <taxon>Chromadorea</taxon>
        <taxon>Rhabditida</taxon>
        <taxon>Rhabditina</taxon>
        <taxon>Rhabditomorpha</taxon>
        <taxon>Strongyloidea</taxon>
        <taxon>Metastrongylidae</taxon>
        <taxon>Dictyocaulus</taxon>
    </lineage>
</organism>
<feature type="transmembrane region" description="Helical" evidence="1">
    <location>
        <begin position="217"/>
        <end position="236"/>
    </location>
</feature>
<evidence type="ECO:0000313" key="3">
    <source>
        <dbReference type="Proteomes" id="UP000053766"/>
    </source>
</evidence>
<keyword evidence="1" id="KW-1133">Transmembrane helix</keyword>
<dbReference type="Pfam" id="PF10320">
    <property type="entry name" value="7TM_GPCR_Srsx"/>
    <property type="match status" value="1"/>
</dbReference>
<keyword evidence="1" id="KW-0472">Membrane</keyword>
<gene>
    <name evidence="2" type="ORF">DICVIV_08081</name>
</gene>
<dbReference type="Proteomes" id="UP000053766">
    <property type="component" value="Unassembled WGS sequence"/>
</dbReference>
<evidence type="ECO:0008006" key="4">
    <source>
        <dbReference type="Google" id="ProtNLM"/>
    </source>
</evidence>
<feature type="transmembrane region" description="Helical" evidence="1">
    <location>
        <begin position="54"/>
        <end position="77"/>
    </location>
</feature>
<dbReference type="SUPFAM" id="SSF81321">
    <property type="entry name" value="Family A G protein-coupled receptor-like"/>
    <property type="match status" value="1"/>
</dbReference>
<dbReference type="AlphaFoldDB" id="A0A0D8XMK1"/>
<dbReference type="EMBL" id="KN716382">
    <property type="protein sequence ID" value="KJH45853.1"/>
    <property type="molecule type" value="Genomic_DNA"/>
</dbReference>
<evidence type="ECO:0000313" key="2">
    <source>
        <dbReference type="EMBL" id="KJH45853.1"/>
    </source>
</evidence>
<keyword evidence="1" id="KW-0812">Transmembrane</keyword>
<protein>
    <recommendedName>
        <fullName evidence="4">G-protein coupled receptors family 1 profile domain-containing protein</fullName>
    </recommendedName>
</protein>
<keyword evidence="3" id="KW-1185">Reference proteome</keyword>
<dbReference type="OrthoDB" id="5835830at2759"/>
<name>A0A0D8XMK1_DICVI</name>
<evidence type="ECO:0000256" key="1">
    <source>
        <dbReference type="SAM" id="Phobius"/>
    </source>
</evidence>
<dbReference type="InterPro" id="IPR019424">
    <property type="entry name" value="7TM_GPCR_Srsx"/>
</dbReference>
<accession>A0A0D8XMK1</accession>
<reference evidence="2 3" key="1">
    <citation type="submission" date="2013-11" db="EMBL/GenBank/DDBJ databases">
        <title>Draft genome of the bovine lungworm Dictyocaulus viviparus.</title>
        <authorList>
            <person name="Mitreva M."/>
        </authorList>
    </citation>
    <scope>NUCLEOTIDE SEQUENCE [LARGE SCALE GENOMIC DNA]</scope>
    <source>
        <strain evidence="2 3">HannoverDv2000</strain>
    </source>
</reference>